<dbReference type="Proteomes" id="UP000034047">
    <property type="component" value="Unassembled WGS sequence"/>
</dbReference>
<dbReference type="EMBL" id="JJOU01000014">
    <property type="protein sequence ID" value="KKG19201.1"/>
    <property type="molecule type" value="Genomic_DNA"/>
</dbReference>
<evidence type="ECO:0000313" key="5">
    <source>
        <dbReference type="EMBL" id="KKG84933.1"/>
    </source>
</evidence>
<dbReference type="Proteomes" id="UP000034409">
    <property type="component" value="Unassembled WGS sequence"/>
</dbReference>
<evidence type="ECO:0000313" key="12">
    <source>
        <dbReference type="Proteomes" id="UP000034047"/>
    </source>
</evidence>
<dbReference type="PATRIC" id="fig|2209.41.peg.2528"/>
<evidence type="ECO:0000256" key="1">
    <source>
        <dbReference type="SAM" id="Phobius"/>
    </source>
</evidence>
<accession>A0A0F8RXM1</accession>
<evidence type="ECO:0000313" key="6">
    <source>
        <dbReference type="EMBL" id="KKG90242.1"/>
    </source>
</evidence>
<evidence type="ECO:0000313" key="9">
    <source>
        <dbReference type="EMBL" id="KKH65699.1"/>
    </source>
</evidence>
<dbReference type="EMBL" id="JJQQ01000116">
    <property type="protein sequence ID" value="KKH65699.1"/>
    <property type="molecule type" value="Genomic_DNA"/>
</dbReference>
<evidence type="ECO:0000313" key="15">
    <source>
        <dbReference type="Proteomes" id="UP000034450"/>
    </source>
</evidence>
<dbReference type="Proteomes" id="UP000033933">
    <property type="component" value="Unassembled WGS sequence"/>
</dbReference>
<feature type="transmembrane region" description="Helical" evidence="1">
    <location>
        <begin position="12"/>
        <end position="32"/>
    </location>
</feature>
<evidence type="ECO:0000313" key="14">
    <source>
        <dbReference type="Proteomes" id="UP000034409"/>
    </source>
</evidence>
<protein>
    <submittedName>
        <fullName evidence="9">Uncharacterized protein</fullName>
    </submittedName>
</protein>
<dbReference type="EMBL" id="JJOT01000045">
    <property type="protein sequence ID" value="KKG03532.1"/>
    <property type="molecule type" value="Genomic_DNA"/>
</dbReference>
<proteinExistence type="predicted"/>
<evidence type="ECO:0000313" key="2">
    <source>
        <dbReference type="EMBL" id="KKG03532.1"/>
    </source>
</evidence>
<keyword evidence="1" id="KW-0472">Membrane</keyword>
<evidence type="ECO:0000313" key="3">
    <source>
        <dbReference type="EMBL" id="KKG19201.1"/>
    </source>
</evidence>
<comment type="caution">
    <text evidence="9">The sequence shown here is derived from an EMBL/GenBank/DDBJ whole genome shotgun (WGS) entry which is preliminary data.</text>
</comment>
<dbReference type="EMBL" id="JJPR01000012">
    <property type="protein sequence ID" value="KKG90242.1"/>
    <property type="molecule type" value="Genomic_DNA"/>
</dbReference>
<dbReference type="EMBL" id="JJQN01000043">
    <property type="protein sequence ID" value="KKH61623.1"/>
    <property type="molecule type" value="Genomic_DNA"/>
</dbReference>
<evidence type="ECO:0000313" key="13">
    <source>
        <dbReference type="Proteomes" id="UP000034387"/>
    </source>
</evidence>
<dbReference type="Proteomes" id="UP000034597">
    <property type="component" value="Unassembled WGS sequence"/>
</dbReference>
<dbReference type="EMBL" id="JJPO01000025">
    <property type="protein sequence ID" value="KKG75770.1"/>
    <property type="molecule type" value="Genomic_DNA"/>
</dbReference>
<evidence type="ECO:0000313" key="16">
    <source>
        <dbReference type="Proteomes" id="UP000034597"/>
    </source>
</evidence>
<keyword evidence="1" id="KW-1133">Transmembrane helix</keyword>
<evidence type="ECO:0000313" key="8">
    <source>
        <dbReference type="EMBL" id="KKH61623.1"/>
    </source>
</evidence>
<dbReference type="Proteomes" id="UP000034387">
    <property type="component" value="Unassembled WGS sequence"/>
</dbReference>
<dbReference type="Proteomes" id="UP000034950">
    <property type="component" value="Unassembled WGS sequence"/>
</dbReference>
<dbReference type="Proteomes" id="UP000034001">
    <property type="component" value="Unassembled WGS sequence"/>
</dbReference>
<dbReference type="EMBL" id="JJPX01000027">
    <property type="protein sequence ID" value="KKH13297.1"/>
    <property type="molecule type" value="Genomic_DNA"/>
</dbReference>
<evidence type="ECO:0000313" key="7">
    <source>
        <dbReference type="EMBL" id="KKH13297.1"/>
    </source>
</evidence>
<evidence type="ECO:0000313" key="10">
    <source>
        <dbReference type="Proteomes" id="UP000033933"/>
    </source>
</evidence>
<dbReference type="EMBL" id="JJPS01000216">
    <property type="protein sequence ID" value="KKG84933.1"/>
    <property type="molecule type" value="Genomic_DNA"/>
</dbReference>
<sequence length="105" mass="12232">MDNSTASQEIQLISVGTTLSVKYSVVLFKFWFEFLESSISRLLIKAIAPLTAIMEEITKTPLGISVNQFTNHYIIDNIINFFITLMFYEDRKMILFFLNKKNRLI</sequence>
<evidence type="ECO:0000313" key="11">
    <source>
        <dbReference type="Proteomes" id="UP000034001"/>
    </source>
</evidence>
<name>A0A0F8RXM1_METMZ</name>
<gene>
    <name evidence="3" type="ORF">DU34_11585</name>
    <name evidence="2" type="ORF">DU40_10830</name>
    <name evidence="7" type="ORF">DU42_06775</name>
    <name evidence="6" type="ORF">DU57_09130</name>
    <name evidence="5" type="ORF">DU59_09675</name>
    <name evidence="4" type="ORF">DU63_18540</name>
    <name evidence="8" type="ORF">DU74_19485</name>
    <name evidence="9" type="ORF">DU87_02430</name>
</gene>
<evidence type="ECO:0000313" key="17">
    <source>
        <dbReference type="Proteomes" id="UP000034950"/>
    </source>
</evidence>
<reference evidence="10 11" key="1">
    <citation type="journal article" date="2015" name="ISME J.">
        <title>Genomic and phenotypic differentiation among Methanosarcina mazei populations from Columbia River sediment.</title>
        <authorList>
            <person name="Youngblut N.D."/>
            <person name="Wirth J.S."/>
            <person name="Henriksen J.R."/>
            <person name="Smith M."/>
            <person name="Simon H."/>
            <person name="Metcalf W.W."/>
            <person name="Whitaker R.J."/>
        </authorList>
    </citation>
    <scope>NUCLEOTIDE SEQUENCE [LARGE SCALE GENOMIC DNA]</scope>
    <source>
        <strain evidence="8 15">1.H.A.2.6</strain>
        <strain evidence="9 10">1.H.M.0.1</strain>
        <strain evidence="2 16">2.F.T.0.2</strain>
        <strain evidence="3 12">2.F.T.2.6</strain>
        <strain evidence="4 11">3.H.A.2.1</strain>
        <strain evidence="6 17">3.H.A.2.6</strain>
        <strain evidence="5 14">3.H.A.2.8</strain>
        <strain evidence="7 13">3.H.M.2.7</strain>
    </source>
</reference>
<keyword evidence="1" id="KW-0812">Transmembrane</keyword>
<organism evidence="9 10">
    <name type="scientific">Methanosarcina mazei</name>
    <name type="common">Methanosarcina frisia</name>
    <dbReference type="NCBI Taxonomy" id="2209"/>
    <lineage>
        <taxon>Archaea</taxon>
        <taxon>Methanobacteriati</taxon>
        <taxon>Methanobacteriota</taxon>
        <taxon>Stenosarchaea group</taxon>
        <taxon>Methanomicrobia</taxon>
        <taxon>Methanosarcinales</taxon>
        <taxon>Methanosarcinaceae</taxon>
        <taxon>Methanosarcina</taxon>
    </lineage>
</organism>
<dbReference type="Proteomes" id="UP000034450">
    <property type="component" value="Unassembled WGS sequence"/>
</dbReference>
<evidence type="ECO:0000313" key="4">
    <source>
        <dbReference type="EMBL" id="KKG75770.1"/>
    </source>
</evidence>
<dbReference type="AlphaFoldDB" id="A0A0F8RXM1"/>